<proteinExistence type="predicted"/>
<gene>
    <name evidence="3" type="ORF">ONZ51_g5490</name>
</gene>
<dbReference type="InterPro" id="IPR029058">
    <property type="entry name" value="AB_hydrolase_fold"/>
</dbReference>
<feature type="compositionally biased region" description="Acidic residues" evidence="1">
    <location>
        <begin position="419"/>
        <end position="459"/>
    </location>
</feature>
<reference evidence="3" key="1">
    <citation type="submission" date="2022-11" db="EMBL/GenBank/DDBJ databases">
        <title>Genome Sequence of Cubamyces cubensis.</title>
        <authorList>
            <person name="Buettner E."/>
        </authorList>
    </citation>
    <scope>NUCLEOTIDE SEQUENCE</scope>
    <source>
        <strain evidence="3">MPL-01</strain>
    </source>
</reference>
<keyword evidence="4" id="KW-1185">Reference proteome</keyword>
<dbReference type="EMBL" id="JAPEVG010000119">
    <property type="protein sequence ID" value="KAJ8482239.1"/>
    <property type="molecule type" value="Genomic_DNA"/>
</dbReference>
<sequence>MQSSESMSTTTNQAEPTTQVTPADLVLIVFIHGFKGTDSTFGEFPQRLQHVISETLENTAVESIVFPAYETKGDLNAAVTRFADWLTDLTVRREVANGLGGGAGKANIVLCGHSMGGLLAADALIEFVNTRPDKLAPLWPSIVACIAYDTPVKNHVVIQHRGPVFIAACNSTLDFTPSYSRIARHKRQTTTTTAATNGAKAPIAPAPVPAAETTTTTSVWKKWAPAAYAVGGALLAGAAAGTAYYKRDDIGVGYTWVSDHLKYVGNLWNQAELEERLRKLLEIESRMGVLFHTFYTYLPASPPVNPTPRTFAVLPRQNTPLGTHFVANRNTLASDEIQAHTGMFDSKTNDGYYELGLSTAQLIRVAIQRHKELSSPPPPPPKEPAAQTPRAEAPAVQENIAESVAALPLPVKAAQEASPENEDEDDDDDDEDDDEDDEDEEDEEDEEEEEEEAEQDATEGLEQAQVEAKSENKAKEEEGEESEEEEEEDDEEEEEEGEDEDEDEDDEEDESEEGDEDEEANVGVRPTHEQKTAIAAGAS</sequence>
<dbReference type="Proteomes" id="UP001215151">
    <property type="component" value="Unassembled WGS sequence"/>
</dbReference>
<evidence type="ECO:0000313" key="4">
    <source>
        <dbReference type="Proteomes" id="UP001215151"/>
    </source>
</evidence>
<feature type="compositionally biased region" description="Acidic residues" evidence="1">
    <location>
        <begin position="477"/>
        <end position="520"/>
    </location>
</feature>
<evidence type="ECO:0000256" key="1">
    <source>
        <dbReference type="SAM" id="MobiDB-lite"/>
    </source>
</evidence>
<accession>A0AAD7X9C6</accession>
<dbReference type="Gene3D" id="3.40.50.1820">
    <property type="entry name" value="alpha/beta hydrolase"/>
    <property type="match status" value="1"/>
</dbReference>
<dbReference type="PANTHER" id="PTHR47842">
    <property type="entry name" value="EXPRESSED PROTEIN"/>
    <property type="match status" value="1"/>
</dbReference>
<protein>
    <recommendedName>
        <fullName evidence="2">AB hydrolase-1 domain-containing protein</fullName>
    </recommendedName>
</protein>
<feature type="region of interest" description="Disordered" evidence="1">
    <location>
        <begin position="371"/>
        <end position="539"/>
    </location>
</feature>
<dbReference type="PANTHER" id="PTHR47842:SF1">
    <property type="entry name" value="DUF676 DOMAIN-CONTAINING PROTEIN"/>
    <property type="match status" value="1"/>
</dbReference>
<feature type="domain" description="AB hydrolase-1" evidence="2">
    <location>
        <begin position="28"/>
        <end position="181"/>
    </location>
</feature>
<organism evidence="3 4">
    <name type="scientific">Trametes cubensis</name>
    <dbReference type="NCBI Taxonomy" id="1111947"/>
    <lineage>
        <taxon>Eukaryota</taxon>
        <taxon>Fungi</taxon>
        <taxon>Dikarya</taxon>
        <taxon>Basidiomycota</taxon>
        <taxon>Agaricomycotina</taxon>
        <taxon>Agaricomycetes</taxon>
        <taxon>Polyporales</taxon>
        <taxon>Polyporaceae</taxon>
        <taxon>Trametes</taxon>
    </lineage>
</organism>
<evidence type="ECO:0000313" key="3">
    <source>
        <dbReference type="EMBL" id="KAJ8482239.1"/>
    </source>
</evidence>
<dbReference type="InterPro" id="IPR000073">
    <property type="entry name" value="AB_hydrolase_1"/>
</dbReference>
<dbReference type="SUPFAM" id="SSF53474">
    <property type="entry name" value="alpha/beta-Hydrolases"/>
    <property type="match status" value="1"/>
</dbReference>
<name>A0AAD7X9C6_9APHY</name>
<comment type="caution">
    <text evidence="3">The sequence shown here is derived from an EMBL/GenBank/DDBJ whole genome shotgun (WGS) entry which is preliminary data.</text>
</comment>
<dbReference type="Pfam" id="PF12697">
    <property type="entry name" value="Abhydrolase_6"/>
    <property type="match status" value="1"/>
</dbReference>
<evidence type="ECO:0000259" key="2">
    <source>
        <dbReference type="Pfam" id="PF12697"/>
    </source>
</evidence>
<dbReference type="AlphaFoldDB" id="A0AAD7X9C6"/>